<keyword evidence="9" id="KW-0812">Transmembrane</keyword>
<dbReference type="InterPro" id="IPR050482">
    <property type="entry name" value="Sensor_HK_TwoCompSys"/>
</dbReference>
<keyword evidence="6 11" id="KW-0418">Kinase</keyword>
<gene>
    <name evidence="11" type="ORF">JOF48_001597</name>
</gene>
<dbReference type="Pfam" id="PF07730">
    <property type="entry name" value="HisKA_3"/>
    <property type="match status" value="1"/>
</dbReference>
<dbReference type="Gene3D" id="1.20.5.1930">
    <property type="match status" value="1"/>
</dbReference>
<keyword evidence="7" id="KW-0067">ATP-binding</keyword>
<keyword evidence="4" id="KW-0808">Transferase</keyword>
<evidence type="ECO:0000256" key="7">
    <source>
        <dbReference type="ARBA" id="ARBA00022840"/>
    </source>
</evidence>
<accession>A0ABS4YXR1</accession>
<keyword evidence="5" id="KW-0547">Nucleotide-binding</keyword>
<dbReference type="CDD" id="cd16917">
    <property type="entry name" value="HATPase_UhpB-NarQ-NarX-like"/>
    <property type="match status" value="1"/>
</dbReference>
<evidence type="ECO:0000256" key="5">
    <source>
        <dbReference type="ARBA" id="ARBA00022741"/>
    </source>
</evidence>
<evidence type="ECO:0000256" key="2">
    <source>
        <dbReference type="ARBA" id="ARBA00012438"/>
    </source>
</evidence>
<feature type="domain" description="Signal transduction histidine kinase subgroup 3 dimerisation and phosphoacceptor" evidence="10">
    <location>
        <begin position="193"/>
        <end position="256"/>
    </location>
</feature>
<keyword evidence="3" id="KW-0597">Phosphoprotein</keyword>
<dbReference type="PANTHER" id="PTHR24421">
    <property type="entry name" value="NITRATE/NITRITE SENSOR PROTEIN NARX-RELATED"/>
    <property type="match status" value="1"/>
</dbReference>
<protein>
    <recommendedName>
        <fullName evidence="2">histidine kinase</fullName>
        <ecNumber evidence="2">2.7.13.3</ecNumber>
    </recommendedName>
</protein>
<keyword evidence="9" id="KW-1133">Transmembrane helix</keyword>
<evidence type="ECO:0000256" key="1">
    <source>
        <dbReference type="ARBA" id="ARBA00000085"/>
    </source>
</evidence>
<name>A0ABS4YXR1_9MICC</name>
<keyword evidence="8" id="KW-0902">Two-component regulatory system</keyword>
<dbReference type="InterPro" id="IPR011712">
    <property type="entry name" value="Sig_transdc_His_kin_sub3_dim/P"/>
</dbReference>
<feature type="transmembrane region" description="Helical" evidence="9">
    <location>
        <begin position="57"/>
        <end position="79"/>
    </location>
</feature>
<dbReference type="Gene3D" id="3.30.565.10">
    <property type="entry name" value="Histidine kinase-like ATPase, C-terminal domain"/>
    <property type="match status" value="1"/>
</dbReference>
<sequence>MKIKTPLGTRDVTLAQVLKIGPSPLPLWLSFVAAVFVTVSAFDDVRLLWEGDSAGNIYWLGIAGTVGYWAVWMALAFVPKYVAPAFVLMLAIMLPQSSVGGPLLLAFGAVAVASYRVSVRSLVVMVGGFLTWQIVWVLGVAHLGSSTLWANFLVIPLLTAPGLAIKMLREKSVRAEQTRREAEITAARAALEERTALARELHDVVTHGLTMIAVQANLGTLSKDGTEQHEALVEIGGMARRSLDDLRRLLQTMREEEPRAAGTPEADFSVLTNPALIDLSESLAEAQQRLNNLGFPTRVTTSGDLDGTPNGLRSTVLSILQECTTNAVKHAGVGSECRITVAVQGQWLEMVIDNKMTRGKPRLPISGTGLVGLRERVARLDGTIDAGPADGWWSVRAVLPLAGRHTIH</sequence>
<feature type="transmembrane region" description="Helical" evidence="9">
    <location>
        <begin position="27"/>
        <end position="45"/>
    </location>
</feature>
<feature type="transmembrane region" description="Helical" evidence="9">
    <location>
        <begin position="122"/>
        <end position="142"/>
    </location>
</feature>
<evidence type="ECO:0000256" key="8">
    <source>
        <dbReference type="ARBA" id="ARBA00023012"/>
    </source>
</evidence>
<evidence type="ECO:0000256" key="4">
    <source>
        <dbReference type="ARBA" id="ARBA00022679"/>
    </source>
</evidence>
<evidence type="ECO:0000313" key="12">
    <source>
        <dbReference type="Proteomes" id="UP000711614"/>
    </source>
</evidence>
<evidence type="ECO:0000256" key="6">
    <source>
        <dbReference type="ARBA" id="ARBA00022777"/>
    </source>
</evidence>
<proteinExistence type="predicted"/>
<dbReference type="EMBL" id="JAGIOI010000001">
    <property type="protein sequence ID" value="MBP2412798.1"/>
    <property type="molecule type" value="Genomic_DNA"/>
</dbReference>
<reference evidence="11 12" key="1">
    <citation type="submission" date="2021-03" db="EMBL/GenBank/DDBJ databases">
        <title>Sequencing the genomes of 1000 actinobacteria strains.</title>
        <authorList>
            <person name="Klenk H.-P."/>
        </authorList>
    </citation>
    <scope>NUCLEOTIDE SEQUENCE [LARGE SCALE GENOMIC DNA]</scope>
    <source>
        <strain evidence="11 12">DSM 16005</strain>
    </source>
</reference>
<dbReference type="SUPFAM" id="SSF55874">
    <property type="entry name" value="ATPase domain of HSP90 chaperone/DNA topoisomerase II/histidine kinase"/>
    <property type="match status" value="1"/>
</dbReference>
<evidence type="ECO:0000259" key="10">
    <source>
        <dbReference type="Pfam" id="PF07730"/>
    </source>
</evidence>
<evidence type="ECO:0000256" key="9">
    <source>
        <dbReference type="SAM" id="Phobius"/>
    </source>
</evidence>
<dbReference type="EC" id="2.7.13.3" evidence="2"/>
<evidence type="ECO:0000256" key="3">
    <source>
        <dbReference type="ARBA" id="ARBA00022553"/>
    </source>
</evidence>
<dbReference type="Proteomes" id="UP000711614">
    <property type="component" value="Unassembled WGS sequence"/>
</dbReference>
<evidence type="ECO:0000313" key="11">
    <source>
        <dbReference type="EMBL" id="MBP2412798.1"/>
    </source>
</evidence>
<organism evidence="11 12">
    <name type="scientific">Arthrobacter stackebrandtii</name>
    <dbReference type="NCBI Taxonomy" id="272161"/>
    <lineage>
        <taxon>Bacteria</taxon>
        <taxon>Bacillati</taxon>
        <taxon>Actinomycetota</taxon>
        <taxon>Actinomycetes</taxon>
        <taxon>Micrococcales</taxon>
        <taxon>Micrococcaceae</taxon>
        <taxon>Arthrobacter</taxon>
    </lineage>
</organism>
<comment type="caution">
    <text evidence="11">The sequence shown here is derived from an EMBL/GenBank/DDBJ whole genome shotgun (WGS) entry which is preliminary data.</text>
</comment>
<feature type="transmembrane region" description="Helical" evidence="9">
    <location>
        <begin position="148"/>
        <end position="165"/>
    </location>
</feature>
<dbReference type="RefSeq" id="WP_209679308.1">
    <property type="nucleotide sequence ID" value="NZ_JAGIOI010000001.1"/>
</dbReference>
<dbReference type="InterPro" id="IPR036890">
    <property type="entry name" value="HATPase_C_sf"/>
</dbReference>
<dbReference type="GO" id="GO:0016301">
    <property type="term" value="F:kinase activity"/>
    <property type="evidence" value="ECO:0007669"/>
    <property type="project" value="UniProtKB-KW"/>
</dbReference>
<keyword evidence="12" id="KW-1185">Reference proteome</keyword>
<feature type="transmembrane region" description="Helical" evidence="9">
    <location>
        <begin position="85"/>
        <end position="110"/>
    </location>
</feature>
<dbReference type="PANTHER" id="PTHR24421:SF10">
    <property type="entry name" value="NITRATE_NITRITE SENSOR PROTEIN NARQ"/>
    <property type="match status" value="1"/>
</dbReference>
<keyword evidence="9" id="KW-0472">Membrane</keyword>
<comment type="catalytic activity">
    <reaction evidence="1">
        <text>ATP + protein L-histidine = ADP + protein N-phospho-L-histidine.</text>
        <dbReference type="EC" id="2.7.13.3"/>
    </reaction>
</comment>